<name>A0ABX9ZSB7_9BURK</name>
<feature type="transmembrane region" description="Helical" evidence="1">
    <location>
        <begin position="53"/>
        <end position="74"/>
    </location>
</feature>
<organism evidence="2 3">
    <name type="scientific">Pandoraea apista</name>
    <dbReference type="NCBI Taxonomy" id="93218"/>
    <lineage>
        <taxon>Bacteria</taxon>
        <taxon>Pseudomonadati</taxon>
        <taxon>Pseudomonadota</taxon>
        <taxon>Betaproteobacteria</taxon>
        <taxon>Burkholderiales</taxon>
        <taxon>Burkholderiaceae</taxon>
        <taxon>Pandoraea</taxon>
    </lineage>
</organism>
<keyword evidence="1" id="KW-1133">Transmembrane helix</keyword>
<dbReference type="EMBL" id="RWHX01000012">
    <property type="protein sequence ID" value="RSK82654.1"/>
    <property type="molecule type" value="Genomic_DNA"/>
</dbReference>
<accession>A0ABX9ZSB7</accession>
<evidence type="ECO:0000256" key="1">
    <source>
        <dbReference type="SAM" id="Phobius"/>
    </source>
</evidence>
<gene>
    <name evidence="2" type="ORF">EJE83_09470</name>
</gene>
<keyword evidence="1" id="KW-0812">Transmembrane</keyword>
<comment type="caution">
    <text evidence="2">The sequence shown here is derived from an EMBL/GenBank/DDBJ whole genome shotgun (WGS) entry which is preliminary data.</text>
</comment>
<sequence>MTLKFGNPANGDVVEITYMSCVAAFFLGPLYLLAYGFAWHALIWVALAIGPALVWRESVLAISLPLTCLLYSLIIHPMLVARLRANGWVPTFDDAVPGPGQRGYDAYGDAPSTGRASAGMRLAPTLSTLGTAHEGGNVGAALAAQSPAANESASLSLAADEKSCPFCAETIKRQALRCRHCLANLPATSQ</sequence>
<keyword evidence="3" id="KW-1185">Reference proteome</keyword>
<dbReference type="RefSeq" id="WP_107337970.1">
    <property type="nucleotide sequence ID" value="NZ_PYYA01000016.1"/>
</dbReference>
<dbReference type="Proteomes" id="UP000270216">
    <property type="component" value="Unassembled WGS sequence"/>
</dbReference>
<keyword evidence="1" id="KW-0472">Membrane</keyword>
<protein>
    <recommendedName>
        <fullName evidence="4">Zinc ribbon domain-containing protein</fullName>
    </recommendedName>
</protein>
<evidence type="ECO:0000313" key="3">
    <source>
        <dbReference type="Proteomes" id="UP000270216"/>
    </source>
</evidence>
<reference evidence="2 3" key="1">
    <citation type="submission" date="2018-12" db="EMBL/GenBank/DDBJ databases">
        <title>Whole genome sequence of a Pandoraea apista isolate from a patient with cystic fibrosis.</title>
        <authorList>
            <person name="Kenna D.T."/>
            <person name="Turton J.F."/>
        </authorList>
    </citation>
    <scope>NUCLEOTIDE SEQUENCE [LARGE SCALE GENOMIC DNA]</scope>
    <source>
        <strain evidence="2 3">Pa13324</strain>
    </source>
</reference>
<evidence type="ECO:0008006" key="4">
    <source>
        <dbReference type="Google" id="ProtNLM"/>
    </source>
</evidence>
<feature type="transmembrane region" description="Helical" evidence="1">
    <location>
        <begin position="21"/>
        <end position="47"/>
    </location>
</feature>
<proteinExistence type="predicted"/>
<evidence type="ECO:0000313" key="2">
    <source>
        <dbReference type="EMBL" id="RSK82654.1"/>
    </source>
</evidence>